<name>A0A382F987_9ZZZZ</name>
<accession>A0A382F987</accession>
<gene>
    <name evidence="5" type="ORF">METZ01_LOCUS212460</name>
</gene>
<dbReference type="InterPro" id="IPR000531">
    <property type="entry name" value="Beta-barrel_TonB"/>
</dbReference>
<dbReference type="Pfam" id="PF00593">
    <property type="entry name" value="TonB_dep_Rec_b-barrel"/>
    <property type="match status" value="1"/>
</dbReference>
<dbReference type="AlphaFoldDB" id="A0A382F987"/>
<evidence type="ECO:0000256" key="2">
    <source>
        <dbReference type="ARBA" id="ARBA00023136"/>
    </source>
</evidence>
<dbReference type="GO" id="GO:0009279">
    <property type="term" value="C:cell outer membrane"/>
    <property type="evidence" value="ECO:0007669"/>
    <property type="project" value="UniProtKB-SubCell"/>
</dbReference>
<protein>
    <recommendedName>
        <fullName evidence="4">TonB-dependent receptor-like beta-barrel domain-containing protein</fullName>
    </recommendedName>
</protein>
<comment type="subcellular location">
    <subcellularLocation>
        <location evidence="1">Cell outer membrane</location>
    </subcellularLocation>
</comment>
<dbReference type="Gene3D" id="2.40.170.20">
    <property type="entry name" value="TonB-dependent receptor, beta-barrel domain"/>
    <property type="match status" value="1"/>
</dbReference>
<evidence type="ECO:0000256" key="3">
    <source>
        <dbReference type="ARBA" id="ARBA00023237"/>
    </source>
</evidence>
<feature type="domain" description="TonB-dependent receptor-like beta-barrel" evidence="4">
    <location>
        <begin position="31"/>
        <end position="507"/>
    </location>
</feature>
<dbReference type="EMBL" id="UINC01048720">
    <property type="protein sequence ID" value="SVB59606.1"/>
    <property type="molecule type" value="Genomic_DNA"/>
</dbReference>
<evidence type="ECO:0000313" key="5">
    <source>
        <dbReference type="EMBL" id="SVB59606.1"/>
    </source>
</evidence>
<dbReference type="SUPFAM" id="SSF56935">
    <property type="entry name" value="Porins"/>
    <property type="match status" value="1"/>
</dbReference>
<organism evidence="5">
    <name type="scientific">marine metagenome</name>
    <dbReference type="NCBI Taxonomy" id="408172"/>
    <lineage>
        <taxon>unclassified sequences</taxon>
        <taxon>metagenomes</taxon>
        <taxon>ecological metagenomes</taxon>
    </lineage>
</organism>
<keyword evidence="2" id="KW-0472">Membrane</keyword>
<feature type="non-terminal residue" evidence="5">
    <location>
        <position position="532"/>
    </location>
</feature>
<reference evidence="5" key="1">
    <citation type="submission" date="2018-05" db="EMBL/GenBank/DDBJ databases">
        <authorList>
            <person name="Lanie J.A."/>
            <person name="Ng W.-L."/>
            <person name="Kazmierczak K.M."/>
            <person name="Andrzejewski T.M."/>
            <person name="Davidsen T.M."/>
            <person name="Wayne K.J."/>
            <person name="Tettelin H."/>
            <person name="Glass J.I."/>
            <person name="Rusch D."/>
            <person name="Podicherti R."/>
            <person name="Tsui H.-C.T."/>
            <person name="Winkler M.E."/>
        </authorList>
    </citation>
    <scope>NUCLEOTIDE SEQUENCE</scope>
</reference>
<keyword evidence="3" id="KW-0998">Cell outer membrane</keyword>
<sequence>SVSPYDWKVTPTGLLLNGSSDVAELINGSTGNSILFMPGYYSPTEIYRYALGLKINHLLSEKMFYEIIIQQMGNQYNTYQLSTRDTTKNNMVIDGFYFDEAPFGYWGYSETSIDGMNIGGWMNLGRDKSSNVTSFIRLDLTKVLNKHHQIKTGFEYVINDYHINSSTVNPSMETWNREMSYYVSPSRNAIYIQDKIDHNGVIANIGFRVESTTPNTNWYDLEPYDKNLSQGEGSNLEKQASTYGVNKNYYISPRLGISHPITENSKLYFNYGHFYSEPESSFRFRIQREYNGLVTHLGNPGLLNERTIAYEIGYAHSWNGLLLNMAAYYKDVTDQVGWIYFEDVRGSVSYSLAGNNNYADIRGLELTISKPRKKWISGFINYTYMVNSTGYFGYTHNYQDPNKMRQYLQLNPYLEKPKPQPFARINLDFKSPGNFGPGFSGIHPLGSISLSLLYTYQAGAFDTYNPNNIPGIQNNIQWKDNYNVDLRLIKRLSIGRNQIEFFLDVTNALNIKTLSPAGFSDYIDYIDYLESL</sequence>
<proteinExistence type="predicted"/>
<dbReference type="InterPro" id="IPR036942">
    <property type="entry name" value="Beta-barrel_TonB_sf"/>
</dbReference>
<evidence type="ECO:0000256" key="1">
    <source>
        <dbReference type="ARBA" id="ARBA00004442"/>
    </source>
</evidence>
<evidence type="ECO:0000259" key="4">
    <source>
        <dbReference type="Pfam" id="PF00593"/>
    </source>
</evidence>
<feature type="non-terminal residue" evidence="5">
    <location>
        <position position="1"/>
    </location>
</feature>